<dbReference type="Gene3D" id="3.40.50.300">
    <property type="entry name" value="P-loop containing nucleotide triphosphate hydrolases"/>
    <property type="match status" value="1"/>
</dbReference>
<keyword evidence="3" id="KW-1185">Reference proteome</keyword>
<dbReference type="GO" id="GO:0002098">
    <property type="term" value="P:tRNA wobble uridine modification"/>
    <property type="evidence" value="ECO:0007669"/>
    <property type="project" value="TreeGrafter"/>
</dbReference>
<dbReference type="GO" id="GO:0005829">
    <property type="term" value="C:cytosol"/>
    <property type="evidence" value="ECO:0007669"/>
    <property type="project" value="TreeGrafter"/>
</dbReference>
<evidence type="ECO:0000313" key="2">
    <source>
        <dbReference type="EMBL" id="RMD00166.1"/>
    </source>
</evidence>
<comment type="caution">
    <text evidence="2">The sequence shown here is derived from an EMBL/GenBank/DDBJ whole genome shotgun (WGS) entry which is preliminary data.</text>
</comment>
<dbReference type="GO" id="GO:0005524">
    <property type="term" value="F:ATP binding"/>
    <property type="evidence" value="ECO:0007669"/>
    <property type="project" value="UniProtKB-KW"/>
</dbReference>
<dbReference type="CDD" id="cd11383">
    <property type="entry name" value="YfjP"/>
    <property type="match status" value="1"/>
</dbReference>
<dbReference type="InterPro" id="IPR006073">
    <property type="entry name" value="GTP-bd"/>
</dbReference>
<evidence type="ECO:0000259" key="1">
    <source>
        <dbReference type="Pfam" id="PF01926"/>
    </source>
</evidence>
<organism evidence="2 3">
    <name type="scientific">Aquitalea palustris</name>
    <dbReference type="NCBI Taxonomy" id="2480983"/>
    <lineage>
        <taxon>Bacteria</taxon>
        <taxon>Pseudomonadati</taxon>
        <taxon>Pseudomonadota</taxon>
        <taxon>Betaproteobacteria</taxon>
        <taxon>Neisseriales</taxon>
        <taxon>Chromobacteriaceae</taxon>
        <taxon>Aquitalea</taxon>
    </lineage>
</organism>
<dbReference type="SUPFAM" id="SSF52540">
    <property type="entry name" value="P-loop containing nucleoside triphosphate hydrolases"/>
    <property type="match status" value="1"/>
</dbReference>
<feature type="domain" description="G" evidence="1">
    <location>
        <begin position="55"/>
        <end position="172"/>
    </location>
</feature>
<proteinExistence type="predicted"/>
<evidence type="ECO:0000313" key="3">
    <source>
        <dbReference type="Proteomes" id="UP000274139"/>
    </source>
</evidence>
<dbReference type="AlphaFoldDB" id="A0A454JL61"/>
<dbReference type="Pfam" id="PF01926">
    <property type="entry name" value="MMR_HSR1"/>
    <property type="match status" value="1"/>
</dbReference>
<gene>
    <name evidence="2" type="ORF">EAY64_05430</name>
</gene>
<keyword evidence="2" id="KW-0067">ATP-binding</keyword>
<name>A0A454JL61_9NEIS</name>
<accession>A0A454JL61</accession>
<sequence>MFAIYCIGTTTMTPTPQTLGTTLLAAFDQAGALTDTQREQLRERIEEIVHYQAVVGILGKTGAGKSSLCNALFGQDVAEVDDVAGCTRYPQEFTLAYKNGKGIALIDVPGVGETTDKDSEYAGLYQQLLPEMDLILWVIKADDRALSIDEHCYRTLIQPYLAQRDIPVLFVLSQVDKLEPYRDWDTVLHLPGTDQAKNLSRKQIQLSQVFHIPLSQICATAASEGYGLTTLIEQIITTLPKQKKWAIAREANPEVVSSTAYHSASQGLWESVKDVAKAVLTETWDWVSSTVSRWVDKLFGW</sequence>
<reference evidence="2 3" key="1">
    <citation type="submission" date="2018-10" db="EMBL/GenBank/DDBJ databases">
        <title>Draft genome sequence of Aquitalea MWU14-2217 isolated from a wild cranberry bog in Provincetown, Massachusetts.</title>
        <authorList>
            <person name="Ebadzadsahrai G."/>
            <person name="Soby S."/>
        </authorList>
    </citation>
    <scope>NUCLEOTIDE SEQUENCE [LARGE SCALE GENOMIC DNA]</scope>
    <source>
        <strain evidence="2 3">MWU14-2217</strain>
    </source>
</reference>
<dbReference type="GO" id="GO:0005525">
    <property type="term" value="F:GTP binding"/>
    <property type="evidence" value="ECO:0007669"/>
    <property type="project" value="InterPro"/>
</dbReference>
<dbReference type="GO" id="GO:0030488">
    <property type="term" value="P:tRNA methylation"/>
    <property type="evidence" value="ECO:0007669"/>
    <property type="project" value="TreeGrafter"/>
</dbReference>
<dbReference type="Proteomes" id="UP000274139">
    <property type="component" value="Unassembled WGS sequence"/>
</dbReference>
<dbReference type="PANTHER" id="PTHR42714">
    <property type="entry name" value="TRNA MODIFICATION GTPASE GTPBP3"/>
    <property type="match status" value="1"/>
</dbReference>
<keyword evidence="2" id="KW-0547">Nucleotide-binding</keyword>
<protein>
    <submittedName>
        <fullName evidence="2">ATP-binding cassette domain-containing protein</fullName>
    </submittedName>
</protein>
<dbReference type="EMBL" id="RFAR01000018">
    <property type="protein sequence ID" value="RMD00166.1"/>
    <property type="molecule type" value="Genomic_DNA"/>
</dbReference>
<dbReference type="InterPro" id="IPR027417">
    <property type="entry name" value="P-loop_NTPase"/>
</dbReference>
<dbReference type="PANTHER" id="PTHR42714:SF2">
    <property type="entry name" value="TRNA MODIFICATION GTPASE GTPBP3, MITOCHONDRIAL"/>
    <property type="match status" value="1"/>
</dbReference>